<keyword evidence="4" id="KW-1185">Reference proteome</keyword>
<dbReference type="Gene3D" id="1.10.443.10">
    <property type="entry name" value="Intergrase catalytic core"/>
    <property type="match status" value="1"/>
</dbReference>
<reference evidence="3 4" key="1">
    <citation type="submission" date="2021-03" db="EMBL/GenBank/DDBJ databases">
        <title>Sequencing the genomes of 1000 actinobacteria strains.</title>
        <authorList>
            <person name="Klenk H.-P."/>
        </authorList>
    </citation>
    <scope>NUCLEOTIDE SEQUENCE [LARGE SCALE GENOMIC DNA]</scope>
    <source>
        <strain evidence="3 4">DSM 12936</strain>
    </source>
</reference>
<dbReference type="Proteomes" id="UP000758168">
    <property type="component" value="Unassembled WGS sequence"/>
</dbReference>
<sequence length="143" mass="15294">MELTSWAIAMFRRRHQAAKPSTDAETFVAFPAPVAGGLRDPDNTLQMMRESFRAAGFDGLTSHQFRKTVGTLMDGAGLSARAAADQLGHSKTSLTADVYMGRKKRATGAAAVLEKLLEGPRAELAKLPSSRRVGTRPAAHGQS</sequence>
<dbReference type="EMBL" id="JAGIOB010000001">
    <property type="protein sequence ID" value="MBP2416869.1"/>
    <property type="molecule type" value="Genomic_DNA"/>
</dbReference>
<comment type="caution">
    <text evidence="3">The sequence shown here is derived from an EMBL/GenBank/DDBJ whole genome shotgun (WGS) entry which is preliminary data.</text>
</comment>
<protein>
    <submittedName>
        <fullName evidence="3">Integrase</fullName>
    </submittedName>
</protein>
<accession>A0ABS4Z7A4</accession>
<dbReference type="RefSeq" id="WP_210054891.1">
    <property type="nucleotide sequence ID" value="NZ_BAAAMH010000004.1"/>
</dbReference>
<dbReference type="InterPro" id="IPR011010">
    <property type="entry name" value="DNA_brk_join_enz"/>
</dbReference>
<organism evidence="3 4">
    <name type="scientific">Microlunatus capsulatus</name>
    <dbReference type="NCBI Taxonomy" id="99117"/>
    <lineage>
        <taxon>Bacteria</taxon>
        <taxon>Bacillati</taxon>
        <taxon>Actinomycetota</taxon>
        <taxon>Actinomycetes</taxon>
        <taxon>Propionibacteriales</taxon>
        <taxon>Propionibacteriaceae</taxon>
        <taxon>Microlunatus</taxon>
    </lineage>
</organism>
<evidence type="ECO:0000313" key="3">
    <source>
        <dbReference type="EMBL" id="MBP2416869.1"/>
    </source>
</evidence>
<feature type="region of interest" description="Disordered" evidence="2">
    <location>
        <begin position="123"/>
        <end position="143"/>
    </location>
</feature>
<name>A0ABS4Z7A4_9ACTN</name>
<evidence type="ECO:0000256" key="1">
    <source>
        <dbReference type="ARBA" id="ARBA00023172"/>
    </source>
</evidence>
<proteinExistence type="predicted"/>
<dbReference type="InterPro" id="IPR013762">
    <property type="entry name" value="Integrase-like_cat_sf"/>
</dbReference>
<gene>
    <name evidence="3" type="ORF">JOF54_001791</name>
</gene>
<dbReference type="SUPFAM" id="SSF56349">
    <property type="entry name" value="DNA breaking-rejoining enzymes"/>
    <property type="match status" value="1"/>
</dbReference>
<evidence type="ECO:0000313" key="4">
    <source>
        <dbReference type="Proteomes" id="UP000758168"/>
    </source>
</evidence>
<keyword evidence="1" id="KW-0233">DNA recombination</keyword>
<evidence type="ECO:0000256" key="2">
    <source>
        <dbReference type="SAM" id="MobiDB-lite"/>
    </source>
</evidence>